<proteinExistence type="predicted"/>
<sequence>MIRLPGLAEEDLPAARGWVAELTLLGRPAAVHERVRRTHPGLRATGTIALLRSARDGMARGDETGPPVQGAGELLLTVLATSDGAQGWRAAQGIVPGWDLFKAHGHFIVGAAQPPAARWQARRAYRLAADEYAAGRDGGARGLAALASLAAAVTGRDLGGTRDVRTAVDRLAELEPKAAAELERALDDRGKTLDAGRASALRTDTAGRKGVVGGSAASPPGPTTLERAEHLQKEALRLADGIERAVENAREADRLLAGLDRPPTALTALVGELTRREAWRDALRVLDEQHRAAPEDKEIVHRMARCHGQLGDWPKAKELLTGLMGYRVGERVGIRHMATLQVLCDLAVALGQDHGPEFKKWVEELEVGVPFTHMFVGGPERRAPRTPRTAVHMERRGADGYLNFNPGVDVKSLSEEEHQAHLMAAIAAWLPERERAGLLRDLAGHDPEQTAEVSSLTTRNVADEHFRRGERHFAAGRLDQAQREYETAIEQDPDHAEAWHRLGVVLRYRGQHHLAQAYSEESLAIEPTAHAHALLAVCLLSTGAGPRRAREQYAKALELDPAEEQAREALAKLDEEQPAWPFSRPGSLDATPDRQDYVLGLAMFLGPVAPVDPSRRSSAPPPDVAGVGDAVLAAVRQNEPGGFVHVADDERRASAWIAAAGPHRLVRATLQASFIAEHYHHKDRDIARWKLWTQRMLRLAQALPADLAAHPSRLGLSRDRLLAYAFSAVADVRIADHQLPEAQACLRRARDLLLADEAVRGRTGAGVPEYDRLFAPRSVLATVLRGLAMVCRRLGDRMAALTYAHEAQRAEEDRPTTRTEVERYVAAGRNALRQGKRDFGMGAFQEAVRLAEDENPNLVVPVTLINAIVGLGRARHTMGMHRSALACFARARQLEEQTGMSRRATGCHLDIARVLRARPDLGEALGGDARHHAEQELLLASVRDETGAGSEDPLCWTASDGVRYRVTKAEQAKPALLELAGLFQESGEDDTAVQLLTVVTYVADLLHANAADADQRIAIQNEQVGSFAELTRIHFRRADGDGDADAFRHAWAAHEAMRARTFLDVLGEAELTVPAEVPAGLVRREAELLARRAGLRAWTGERSPDFWESYREVQGELDDIWAAMRQEAPAAAAYAEARQGRPADPDDIARTLTTLVKGRTVVLASLVLLDDRRLGVIALRSDGSGPRLRSLSADVSELAGFVRQNFGGCDRVRPLAADMEDLFQHQLAPVADLLASVSDPEDVLLVCPTGFLHHVPLGAINTGGRTLLERNPVSLLPSGSFLRVVGSARSGSADRRVEVFGDPTGDLHGTRVEALRLAAEFGVRPVLGRDATMGAVLDALTRTSVLHVAGHARFDATDPLASGLVLADGLLTARDIIRHRAPDLSLVTLSACETGVSATDAADELTGLTRALLFAGADSVLVSLWKVPDGPTAEIMGAFYDGIGRRCLSRTDALREAVLTARENNGPKRFDRWAGFQLTGDWR</sequence>
<dbReference type="InterPro" id="IPR011990">
    <property type="entry name" value="TPR-like_helical_dom_sf"/>
</dbReference>
<dbReference type="InterPro" id="IPR019734">
    <property type="entry name" value="TPR_rpt"/>
</dbReference>
<keyword evidence="5" id="KW-1185">Reference proteome</keyword>
<dbReference type="Proteomes" id="UP001595839">
    <property type="component" value="Unassembled WGS sequence"/>
</dbReference>
<dbReference type="RefSeq" id="WP_381186737.1">
    <property type="nucleotide sequence ID" value="NZ_JBHSFK010000062.1"/>
</dbReference>
<feature type="repeat" description="TPR" evidence="1">
    <location>
        <begin position="462"/>
        <end position="495"/>
    </location>
</feature>
<feature type="domain" description="CHAT" evidence="3">
    <location>
        <begin position="1220"/>
        <end position="1481"/>
    </location>
</feature>
<dbReference type="Pfam" id="PF12770">
    <property type="entry name" value="CHAT"/>
    <property type="match status" value="1"/>
</dbReference>
<dbReference type="Pfam" id="PF13414">
    <property type="entry name" value="TPR_11"/>
    <property type="match status" value="1"/>
</dbReference>
<dbReference type="Gene3D" id="1.25.40.10">
    <property type="entry name" value="Tetratricopeptide repeat domain"/>
    <property type="match status" value="2"/>
</dbReference>
<comment type="caution">
    <text evidence="4">The sequence shown here is derived from an EMBL/GenBank/DDBJ whole genome shotgun (WGS) entry which is preliminary data.</text>
</comment>
<dbReference type="PANTHER" id="PTHR10098:SF108">
    <property type="entry name" value="TETRATRICOPEPTIDE REPEAT PROTEIN 28"/>
    <property type="match status" value="1"/>
</dbReference>
<evidence type="ECO:0000313" key="5">
    <source>
        <dbReference type="Proteomes" id="UP001595839"/>
    </source>
</evidence>
<name>A0ABV9BA38_9ACTN</name>
<protein>
    <submittedName>
        <fullName evidence="4">CHAT domain-containing protein</fullName>
    </submittedName>
</protein>
<dbReference type="InterPro" id="IPR024983">
    <property type="entry name" value="CHAT_dom"/>
</dbReference>
<reference evidence="5" key="1">
    <citation type="journal article" date="2019" name="Int. J. Syst. Evol. Microbiol.">
        <title>The Global Catalogue of Microorganisms (GCM) 10K type strain sequencing project: providing services to taxonomists for standard genome sequencing and annotation.</title>
        <authorList>
            <consortium name="The Broad Institute Genomics Platform"/>
            <consortium name="The Broad Institute Genome Sequencing Center for Infectious Disease"/>
            <person name="Wu L."/>
            <person name="Ma J."/>
        </authorList>
    </citation>
    <scope>NUCLEOTIDE SEQUENCE [LARGE SCALE GENOMIC DNA]</scope>
    <source>
        <strain evidence="5">CGMCC 4.7177</strain>
    </source>
</reference>
<evidence type="ECO:0000259" key="3">
    <source>
        <dbReference type="Pfam" id="PF12770"/>
    </source>
</evidence>
<dbReference type="EMBL" id="JBHSFK010000062">
    <property type="protein sequence ID" value="MFC4507858.1"/>
    <property type="molecule type" value="Genomic_DNA"/>
</dbReference>
<keyword evidence="1" id="KW-0802">TPR repeat</keyword>
<dbReference type="PANTHER" id="PTHR10098">
    <property type="entry name" value="RAPSYN-RELATED"/>
    <property type="match status" value="1"/>
</dbReference>
<organism evidence="4 5">
    <name type="scientific">Streptomyces vulcanius</name>
    <dbReference type="NCBI Taxonomy" id="1441876"/>
    <lineage>
        <taxon>Bacteria</taxon>
        <taxon>Bacillati</taxon>
        <taxon>Actinomycetota</taxon>
        <taxon>Actinomycetes</taxon>
        <taxon>Kitasatosporales</taxon>
        <taxon>Streptomycetaceae</taxon>
        <taxon>Streptomyces</taxon>
    </lineage>
</organism>
<feature type="repeat" description="TPR" evidence="1">
    <location>
        <begin position="496"/>
        <end position="529"/>
    </location>
</feature>
<dbReference type="SUPFAM" id="SSF48452">
    <property type="entry name" value="TPR-like"/>
    <property type="match status" value="2"/>
</dbReference>
<dbReference type="SMART" id="SM00028">
    <property type="entry name" value="TPR"/>
    <property type="match status" value="4"/>
</dbReference>
<evidence type="ECO:0000256" key="1">
    <source>
        <dbReference type="PROSITE-ProRule" id="PRU00339"/>
    </source>
</evidence>
<dbReference type="PROSITE" id="PS50005">
    <property type="entry name" value="TPR"/>
    <property type="match status" value="2"/>
</dbReference>
<gene>
    <name evidence="4" type="ORF">ACFPIH_52115</name>
</gene>
<evidence type="ECO:0000256" key="2">
    <source>
        <dbReference type="SAM" id="MobiDB-lite"/>
    </source>
</evidence>
<accession>A0ABV9BA38</accession>
<feature type="region of interest" description="Disordered" evidence="2">
    <location>
        <begin position="196"/>
        <end position="224"/>
    </location>
</feature>
<evidence type="ECO:0000313" key="4">
    <source>
        <dbReference type="EMBL" id="MFC4507858.1"/>
    </source>
</evidence>